<accession>A0ABN4MMB4</accession>
<keyword evidence="3" id="KW-1185">Reference proteome</keyword>
<evidence type="ECO:0000313" key="2">
    <source>
        <dbReference type="EMBL" id="AMQ81865.1"/>
    </source>
</evidence>
<proteinExistence type="predicted"/>
<dbReference type="SUPFAM" id="SSF49373">
    <property type="entry name" value="Invasin/intimin cell-adhesion fragments"/>
    <property type="match status" value="1"/>
</dbReference>
<name>A0ABN4MMB4_9PSED</name>
<dbReference type="InterPro" id="IPR008964">
    <property type="entry name" value="Invasin/intimin_cell_adhesion"/>
</dbReference>
<sequence length="811" mass="87463">MTTSTPPDNTVLVLSPPIVNGQTTPVAGAHIGVPLVAYDLVTDGEGAVVLVDPPLAGNMDPDDVMELWLENETAALDSETIVDPDVRTTLRIPKGRLHPDKVNMLYYTVRRGSANRGTSTPPLEILYNRIRPGLKDRLTDPGGHSELKLLLPDAIKNGVGPDFVSAEVCVAYPYCRAYDLITLKCNGELLEPKPKVDPNQAPQPPNPGDEIPITICFTITRAYLDKAKRQDKKLHFSYTITDQLGNSPDTDAPWSPVQTVDEDLDGTRLPMAILLERMEDYPGDDAEEIDLVKLAGKPLLLVVLTIDPRFVADYEVIATYTAKNTGQPADVVVTVSGKVEADPFGQKKPCILEVPNNKIFAGSNVIVTYELRKPNGDLVGTSKLANATVTGTAPVNLKPPTLVAPATNPIDVLSYENGVTVRVEHLSALPGDQARLLEVNPLPGTEPFPLLTLNENKRANFKLDPAFLVARRGSTMKLRWELVRGGKPEDESTDLALTIRPVAENDPRLPTPNIAGNTSSELKVQELTTDARIHAAKWPLFEPGQPIWVKCSGFDKNGNPVSKEVRSGELNDSVDGLSVEAPVEWLKGLKDGTELTTKVEVNLDRIVDADTAVALPLRTYTVKALHPFTIEPTLMELNGLNVNADFLALTGTPAPGTTQTRVPTSGDGGYYYFSNATDVATVNGVGLVSGLKNGDATITVRENSTQREVSFPVKVQNVVRLVMTPTHTYSISAAINWMNSIGGSPVSNAAIDVLKIKYRPLVSSAGGWLCRNDGCGAGQYLAVATNNPNAWSIVCFTGNNSQAHGWCLLPG</sequence>
<dbReference type="Gene3D" id="2.60.40.1080">
    <property type="match status" value="1"/>
</dbReference>
<dbReference type="Proteomes" id="UP000075187">
    <property type="component" value="Chromosome"/>
</dbReference>
<dbReference type="RefSeq" id="WP_064378623.1">
    <property type="nucleotide sequence ID" value="NZ_CP014205.2"/>
</dbReference>
<feature type="domain" description="BIG2" evidence="1">
    <location>
        <begin position="668"/>
        <end position="706"/>
    </location>
</feature>
<evidence type="ECO:0000259" key="1">
    <source>
        <dbReference type="Pfam" id="PF02368"/>
    </source>
</evidence>
<dbReference type="Pfam" id="PF02368">
    <property type="entry name" value="Big_2"/>
    <property type="match status" value="1"/>
</dbReference>
<organism evidence="2 3">
    <name type="scientific">Pseudomonas glycinae</name>
    <dbReference type="NCBI Taxonomy" id="1785145"/>
    <lineage>
        <taxon>Bacteria</taxon>
        <taxon>Pseudomonadati</taxon>
        <taxon>Pseudomonadota</taxon>
        <taxon>Gammaproteobacteria</taxon>
        <taxon>Pseudomonadales</taxon>
        <taxon>Pseudomonadaceae</taxon>
        <taxon>Pseudomonas</taxon>
    </lineage>
</organism>
<reference evidence="2" key="1">
    <citation type="submission" date="2017-12" db="EMBL/GenBank/DDBJ databases">
        <title>Pseudomonas sp. MS586 complete sequence.</title>
        <authorList>
            <person name="Lu S."/>
            <person name="Deng P."/>
        </authorList>
    </citation>
    <scope>NUCLEOTIDE SEQUENCE</scope>
    <source>
        <strain evidence="2">MS586</strain>
    </source>
</reference>
<evidence type="ECO:0000313" key="3">
    <source>
        <dbReference type="Proteomes" id="UP000075187"/>
    </source>
</evidence>
<dbReference type="EMBL" id="CP014205">
    <property type="protein sequence ID" value="AMQ81865.1"/>
    <property type="molecule type" value="Genomic_DNA"/>
</dbReference>
<dbReference type="InterPro" id="IPR003343">
    <property type="entry name" value="Big_2"/>
</dbReference>
<gene>
    <name evidence="2" type="ORF">AWU82_00740</name>
</gene>
<protein>
    <recommendedName>
        <fullName evidence="1">BIG2 domain-containing protein</fullName>
    </recommendedName>
</protein>